<sequence>MVDKNLPPCLKGGGAFQKQINVFFYFLQRHASILQTADCRQPFQVGVGKLADAALAALHKGEQAFLVIIAEGIDAESGLFRYFLDRVDVHRRLSFP</sequence>
<organism evidence="1">
    <name type="scientific">bioreactor metagenome</name>
    <dbReference type="NCBI Taxonomy" id="1076179"/>
    <lineage>
        <taxon>unclassified sequences</taxon>
        <taxon>metagenomes</taxon>
        <taxon>ecological metagenomes</taxon>
    </lineage>
</organism>
<dbReference type="EMBL" id="VSSQ01074751">
    <property type="protein sequence ID" value="MPN25539.1"/>
    <property type="molecule type" value="Genomic_DNA"/>
</dbReference>
<proteinExistence type="predicted"/>
<protein>
    <submittedName>
        <fullName evidence="1">Uncharacterized protein</fullName>
    </submittedName>
</protein>
<gene>
    <name evidence="1" type="ORF">SDC9_172951</name>
</gene>
<name>A0A645GIC7_9ZZZZ</name>
<accession>A0A645GIC7</accession>
<evidence type="ECO:0000313" key="1">
    <source>
        <dbReference type="EMBL" id="MPN25539.1"/>
    </source>
</evidence>
<comment type="caution">
    <text evidence="1">The sequence shown here is derived from an EMBL/GenBank/DDBJ whole genome shotgun (WGS) entry which is preliminary data.</text>
</comment>
<reference evidence="1" key="1">
    <citation type="submission" date="2019-08" db="EMBL/GenBank/DDBJ databases">
        <authorList>
            <person name="Kucharzyk K."/>
            <person name="Murdoch R.W."/>
            <person name="Higgins S."/>
            <person name="Loffler F."/>
        </authorList>
    </citation>
    <scope>NUCLEOTIDE SEQUENCE</scope>
</reference>
<dbReference type="AlphaFoldDB" id="A0A645GIC7"/>